<accession>A0ABR9EN47</accession>
<feature type="transmembrane region" description="Helical" evidence="1">
    <location>
        <begin position="20"/>
        <end position="37"/>
    </location>
</feature>
<keyword evidence="3" id="KW-1185">Reference proteome</keyword>
<gene>
    <name evidence="2" type="ORF">PCARR_a0210</name>
</gene>
<keyword evidence="1" id="KW-1133">Transmembrane helix</keyword>
<evidence type="ECO:0000256" key="1">
    <source>
        <dbReference type="SAM" id="Phobius"/>
    </source>
</evidence>
<name>A0ABR9EN47_PSEVC</name>
<organism evidence="2 3">
    <name type="scientific">Pseudoalteromonas carrageenovora IAM 12662</name>
    <dbReference type="NCBI Taxonomy" id="1314868"/>
    <lineage>
        <taxon>Bacteria</taxon>
        <taxon>Pseudomonadati</taxon>
        <taxon>Pseudomonadota</taxon>
        <taxon>Gammaproteobacteria</taxon>
        <taxon>Alteromonadales</taxon>
        <taxon>Pseudoalteromonadaceae</taxon>
        <taxon>Pseudoalteromonas</taxon>
    </lineage>
</organism>
<sequence length="38" mass="4007">MREQASRLRVIALGKGRWATSGSVLNLLVGILLAGSLV</sequence>
<evidence type="ECO:0000313" key="2">
    <source>
        <dbReference type="EMBL" id="MBE0381964.1"/>
    </source>
</evidence>
<keyword evidence="1" id="KW-0812">Transmembrane</keyword>
<dbReference type="EMBL" id="AQGW01000018">
    <property type="protein sequence ID" value="MBE0381964.1"/>
    <property type="molecule type" value="Genomic_DNA"/>
</dbReference>
<comment type="caution">
    <text evidence="2">The sequence shown here is derived from an EMBL/GenBank/DDBJ whole genome shotgun (WGS) entry which is preliminary data.</text>
</comment>
<dbReference type="Proteomes" id="UP000615003">
    <property type="component" value="Unassembled WGS sequence"/>
</dbReference>
<evidence type="ECO:0000313" key="3">
    <source>
        <dbReference type="Proteomes" id="UP000615003"/>
    </source>
</evidence>
<reference evidence="2 3" key="1">
    <citation type="submission" date="2015-06" db="EMBL/GenBank/DDBJ databases">
        <title>Genome sequence of Pseudoalteromonas carrageenovora.</title>
        <authorList>
            <person name="Xie B.-B."/>
            <person name="Rong J.-C."/>
            <person name="Qin Q.-L."/>
            <person name="Zhang Y.-Z."/>
        </authorList>
    </citation>
    <scope>NUCLEOTIDE SEQUENCE [LARGE SCALE GENOMIC DNA]</scope>
    <source>
        <strain evidence="2 3">IAM 12662</strain>
    </source>
</reference>
<proteinExistence type="predicted"/>
<protein>
    <submittedName>
        <fullName evidence="2">Uncharacterized protein</fullName>
    </submittedName>
</protein>
<keyword evidence="1" id="KW-0472">Membrane</keyword>